<dbReference type="Pfam" id="PF00482">
    <property type="entry name" value="T2SSF"/>
    <property type="match status" value="1"/>
</dbReference>
<evidence type="ECO:0000313" key="9">
    <source>
        <dbReference type="Proteomes" id="UP000197025"/>
    </source>
</evidence>
<dbReference type="Gene3D" id="1.20.81.30">
    <property type="entry name" value="Type II secretion system (T2SS), domain F"/>
    <property type="match status" value="1"/>
</dbReference>
<evidence type="ECO:0000256" key="6">
    <source>
        <dbReference type="SAM" id="Phobius"/>
    </source>
</evidence>
<dbReference type="PANTHER" id="PTHR35007:SF1">
    <property type="entry name" value="PILUS ASSEMBLY PROTEIN"/>
    <property type="match status" value="1"/>
</dbReference>
<keyword evidence="3 6" id="KW-0812">Transmembrane</keyword>
<evidence type="ECO:0000256" key="3">
    <source>
        <dbReference type="ARBA" id="ARBA00022692"/>
    </source>
</evidence>
<feature type="domain" description="Type II secretion system protein GspF" evidence="7">
    <location>
        <begin position="142"/>
        <end position="266"/>
    </location>
</feature>
<evidence type="ECO:0000256" key="4">
    <source>
        <dbReference type="ARBA" id="ARBA00022989"/>
    </source>
</evidence>
<reference evidence="9" key="1">
    <citation type="submission" date="2017-06" db="EMBL/GenBank/DDBJ databases">
        <authorList>
            <person name="Varghese N."/>
            <person name="Submissions S."/>
        </authorList>
    </citation>
    <scope>NUCLEOTIDE SEQUENCE [LARGE SCALE GENOMIC DNA]</scope>
    <source>
        <strain evidence="9">JAD2</strain>
    </source>
</reference>
<proteinExistence type="predicted"/>
<organism evidence="8 9">
    <name type="scientific">Thermoflexus hugenholtzii JAD2</name>
    <dbReference type="NCBI Taxonomy" id="877466"/>
    <lineage>
        <taxon>Bacteria</taxon>
        <taxon>Bacillati</taxon>
        <taxon>Chloroflexota</taxon>
        <taxon>Thermoflexia</taxon>
        <taxon>Thermoflexales</taxon>
        <taxon>Thermoflexaceae</taxon>
        <taxon>Thermoflexus</taxon>
    </lineage>
</organism>
<evidence type="ECO:0000313" key="8">
    <source>
        <dbReference type="EMBL" id="SNB62674.1"/>
    </source>
</evidence>
<keyword evidence="9" id="KW-1185">Reference proteome</keyword>
<evidence type="ECO:0000256" key="2">
    <source>
        <dbReference type="ARBA" id="ARBA00022475"/>
    </source>
</evidence>
<comment type="subcellular location">
    <subcellularLocation>
        <location evidence="1">Cell membrane</location>
        <topology evidence="1">Multi-pass membrane protein</topology>
    </subcellularLocation>
</comment>
<feature type="transmembrane region" description="Helical" evidence="6">
    <location>
        <begin position="6"/>
        <end position="23"/>
    </location>
</feature>
<gene>
    <name evidence="8" type="ORF">SAMN02746019_00005660</name>
</gene>
<dbReference type="InterPro" id="IPR018076">
    <property type="entry name" value="T2SS_GspF_dom"/>
</dbReference>
<keyword evidence="5 6" id="KW-0472">Membrane</keyword>
<protein>
    <submittedName>
        <fullName evidence="8">Tight adherence protein B</fullName>
    </submittedName>
</protein>
<dbReference type="PANTHER" id="PTHR35007">
    <property type="entry name" value="INTEGRAL MEMBRANE PROTEIN-RELATED"/>
    <property type="match status" value="1"/>
</dbReference>
<feature type="transmembrane region" description="Helical" evidence="6">
    <location>
        <begin position="280"/>
        <end position="300"/>
    </location>
</feature>
<dbReference type="InterPro" id="IPR042094">
    <property type="entry name" value="T2SS_GspF_sf"/>
</dbReference>
<dbReference type="GO" id="GO:0005886">
    <property type="term" value="C:plasma membrane"/>
    <property type="evidence" value="ECO:0007669"/>
    <property type="project" value="UniProtKB-SubCell"/>
</dbReference>
<dbReference type="RefSeq" id="WP_088570833.1">
    <property type="nucleotide sequence ID" value="NZ_FYEK01000022.1"/>
</dbReference>
<dbReference type="AlphaFoldDB" id="A0A212QSU9"/>
<evidence type="ECO:0000259" key="7">
    <source>
        <dbReference type="Pfam" id="PF00482"/>
    </source>
</evidence>
<keyword evidence="4 6" id="KW-1133">Transmembrane helix</keyword>
<accession>A0A212QSU9</accession>
<dbReference type="EMBL" id="FYEK01000022">
    <property type="protein sequence ID" value="SNB62674.1"/>
    <property type="molecule type" value="Genomic_DNA"/>
</dbReference>
<feature type="transmembrane region" description="Helical" evidence="6">
    <location>
        <begin position="248"/>
        <end position="268"/>
    </location>
</feature>
<feature type="transmembrane region" description="Helical" evidence="6">
    <location>
        <begin position="102"/>
        <end position="121"/>
    </location>
</feature>
<name>A0A212QSU9_9CHLR</name>
<dbReference type="Proteomes" id="UP000197025">
    <property type="component" value="Unassembled WGS sequence"/>
</dbReference>
<keyword evidence="2" id="KW-1003">Cell membrane</keyword>
<dbReference type="InParanoid" id="A0A212QSU9"/>
<dbReference type="OrthoDB" id="9803381at2"/>
<evidence type="ECO:0000256" key="1">
    <source>
        <dbReference type="ARBA" id="ARBA00004651"/>
    </source>
</evidence>
<sequence length="308" mass="34873">MSGAILLGSLLLLLLGALLYLWMGDEEEEEAEDPERLSARERLARWLSEWWARAREWHRRGERALRRRLAEADLPWRPVEFLGLILGTTALGAWIGLAIYRLPGLVLLSAAAGAALPLLFLRHRREARRHRLEGQLADALFLIAGILRTGGSLYRALEEAAGKLPPPLADEFRRVLIEVRLGFSLSEALEHMRTRVPSEELALALTAIQINQQVGGNLAEFLERVAMRIQERVYLQNEIRTLTAAYRLSAQILAALPLVLWLILFPLNRRYMMRFFTSGVAGYALLGLMLLLVLLGFLVIRRMTRLSV</sequence>
<evidence type="ECO:0000256" key="5">
    <source>
        <dbReference type="ARBA" id="ARBA00023136"/>
    </source>
</evidence>